<reference evidence="6 7" key="1">
    <citation type="submission" date="2021-05" db="EMBL/GenBank/DDBJ databases">
        <title>Genome Assembly of Synthetic Allotetraploid Brassica napus Reveals Homoeologous Exchanges between Subgenomes.</title>
        <authorList>
            <person name="Davis J.T."/>
        </authorList>
    </citation>
    <scope>NUCLEOTIDE SEQUENCE [LARGE SCALE GENOMIC DNA]</scope>
    <source>
        <strain evidence="7">cv. Da-Ae</strain>
        <tissue evidence="6">Seedling</tissue>
    </source>
</reference>
<keyword evidence="4" id="KW-0378">Hydrolase</keyword>
<evidence type="ECO:0000256" key="1">
    <source>
        <dbReference type="ARBA" id="ARBA00011079"/>
    </source>
</evidence>
<dbReference type="SUPFAM" id="SSF53474">
    <property type="entry name" value="alpha/beta-Hydrolases"/>
    <property type="match status" value="2"/>
</dbReference>
<organism evidence="6 7">
    <name type="scientific">Brassica napus</name>
    <name type="common">Rape</name>
    <dbReference type="NCBI Taxonomy" id="3708"/>
    <lineage>
        <taxon>Eukaryota</taxon>
        <taxon>Viridiplantae</taxon>
        <taxon>Streptophyta</taxon>
        <taxon>Embryophyta</taxon>
        <taxon>Tracheophyta</taxon>
        <taxon>Spermatophyta</taxon>
        <taxon>Magnoliopsida</taxon>
        <taxon>eudicotyledons</taxon>
        <taxon>Gunneridae</taxon>
        <taxon>Pentapetalae</taxon>
        <taxon>rosids</taxon>
        <taxon>malvids</taxon>
        <taxon>Brassicales</taxon>
        <taxon>Brassicaceae</taxon>
        <taxon>Brassiceae</taxon>
        <taxon>Brassica</taxon>
    </lineage>
</organism>
<proteinExistence type="inferred from homology"/>
<dbReference type="EMBL" id="JAGKQM010000002">
    <property type="protein sequence ID" value="KAH0937295.1"/>
    <property type="molecule type" value="Genomic_DNA"/>
</dbReference>
<dbReference type="InterPro" id="IPR029058">
    <property type="entry name" value="AB_hydrolase_fold"/>
</dbReference>
<evidence type="ECO:0000256" key="3">
    <source>
        <dbReference type="ARBA" id="ARBA00022729"/>
    </source>
</evidence>
<dbReference type="Gene3D" id="3.40.50.1820">
    <property type="entry name" value="alpha/beta hydrolase"/>
    <property type="match status" value="3"/>
</dbReference>
<evidence type="ECO:0000313" key="7">
    <source>
        <dbReference type="Proteomes" id="UP000824890"/>
    </source>
</evidence>
<comment type="caution">
    <text evidence="6">The sequence shown here is derived from an EMBL/GenBank/DDBJ whole genome shotgun (WGS) entry which is preliminary data.</text>
</comment>
<comment type="similarity">
    <text evidence="1">Belongs to the peptidase S28 family.</text>
</comment>
<keyword evidence="7" id="KW-1185">Reference proteome</keyword>
<dbReference type="InterPro" id="IPR008758">
    <property type="entry name" value="Peptidase_S28"/>
</dbReference>
<keyword evidence="2" id="KW-0645">Protease</keyword>
<dbReference type="Gene3D" id="1.20.120.980">
    <property type="entry name" value="Serine carboxypeptidase S28, SKS domain"/>
    <property type="match status" value="2"/>
</dbReference>
<dbReference type="Proteomes" id="UP000824890">
    <property type="component" value="Unassembled WGS sequence"/>
</dbReference>
<evidence type="ECO:0000256" key="4">
    <source>
        <dbReference type="ARBA" id="ARBA00022801"/>
    </source>
</evidence>
<sequence length="1283" mass="144474">MYLPFTILLPFVFTILSPYFVSLTHSKVARLESRPFYIHPEKLSDVSAKIRHQCQALGWIQSQRPYLSFLGEEASIESDLYVGFFQDNGPRLKALLVYIESVPFGSAEEALKNASTLGYLNGAQALAMPRFSCTGVVQAKISTYSTWGISILSSSSLLRRYSPLSRSFDIKDFLDSIYAESVQFNGNPGDWVATLCNAIDNPTNRKNYGCSEIVMPIGHDKHDTMFQTAPFNMTSFIDDCKSKYGVSPRPHWITTYFGIQDIKLILRRFGSNVIFSNGLADPYSVGGVLENVSGTVVALKTLNVARLGISPTTRPTETVLEKTETSDLKFFYYDQILDHFSFTPESYQTFQQRYAVDSKHWAGANASAPILAFLGEEAWLEVDLHDVGFFQDNGPRLKALCVYIEHRYYGMSMPFGSAKEALKNATTLGYLNAAQALADYAAILVHVKEKYSAKHSPIIVVGASYGGMLAAWFRLKYPHIALGALASSAPLLYFEDTRPKYGYYHVITNVFKETSERCYKTIRKSWREIDRVAAKSNGLLILSKKFRTCAPLSRSFDIKDFLDSIYAESVQFNRNPGDWVATLCNAIDNPPNRIVAYIGNQSCYDTALKRCHRMELAGMYTTLWSCSEIMMPIGHDKHDTMFQTAPFNMTSAIDNCKSSYGVSPRPHWVTTYFGIQDVKLILRRFGSNIIFSNGLADPYSVGGVLEDVSDSIVAIKTLKGTHSQDLSTRRKDDPEWLVMQREKEIKIIESWISTYQKDLRGLNKTLKMSLTFPILLLLIFSTSSSFFITLAHCKIPRLGISPKMLKNEPDSPTQKLNDPDLKMFYFNQNLDHFTFTPKSYMTFQQRYAIDSKHWAGAKDNAPILAFLGEESSLDSDLSAIGFLRDNGPRLKALLVYIEHRYYGKTMPFGSAEEALKNASTLGYLNAAQALADYASILLHVKEKYSTKHSPIIVIGGSYGGMLAAWFRLKYPHIALGALASSAPLLYFEDTRPKFGYYYIVTKVIKGTSERCYNMIRKSWKEIDRVAAKPNGLLILSKQFKTCAPLNASFDIKDFLSTIYAEAVQYNRGPSYSVTNVCNAIDNNPPNSKKGLLDRIFAGAVALLGNQSCYDTNMFAHPTNNNKAWRWQARKFTLKTMLKPDRTCSEIVMPVGYDKQDTMFPTTPFNMTSYIERCKADYGVTPRPHWITTYFGIQDVKLILRKFGSNIIFSNGLSDPYSVGGVLEDISDSVVAIKSNNGSHCQDIVMKMKGDPEWLVMQRDKEIKIIESWISTYQKDLKALNISI</sequence>
<evidence type="ECO:0000313" key="6">
    <source>
        <dbReference type="EMBL" id="KAH0937295.1"/>
    </source>
</evidence>
<keyword evidence="5" id="KW-0325">Glycoprotein</keyword>
<dbReference type="PANTHER" id="PTHR11010:SF110">
    <property type="entry name" value="PROLYLCARBOXYPEPTIDASE-LIKE PROTEIN-RELATED"/>
    <property type="match status" value="1"/>
</dbReference>
<keyword evidence="3" id="KW-0732">Signal</keyword>
<dbReference type="PANTHER" id="PTHR11010">
    <property type="entry name" value="PROTEASE S28 PRO-X CARBOXYPEPTIDASE-RELATED"/>
    <property type="match status" value="1"/>
</dbReference>
<evidence type="ECO:0008006" key="8">
    <source>
        <dbReference type="Google" id="ProtNLM"/>
    </source>
</evidence>
<dbReference type="InterPro" id="IPR042269">
    <property type="entry name" value="Ser_carbopepase_S28_SKS"/>
</dbReference>
<protein>
    <recommendedName>
        <fullName evidence="8">Serine carboxypeptidase S28 family protein</fullName>
    </recommendedName>
</protein>
<accession>A0ABQ8E6P3</accession>
<gene>
    <name evidence="6" type="ORF">HID58_004756</name>
</gene>
<evidence type="ECO:0000256" key="2">
    <source>
        <dbReference type="ARBA" id="ARBA00022670"/>
    </source>
</evidence>
<name>A0ABQ8E6P3_BRANA</name>
<evidence type="ECO:0000256" key="5">
    <source>
        <dbReference type="ARBA" id="ARBA00023180"/>
    </source>
</evidence>
<dbReference type="Pfam" id="PF05577">
    <property type="entry name" value="Peptidase_S28"/>
    <property type="match status" value="2"/>
</dbReference>